<keyword evidence="12" id="KW-0902">Two-component regulatory system</keyword>
<feature type="domain" description="Histidine kinase" evidence="14">
    <location>
        <begin position="6"/>
        <end position="209"/>
    </location>
</feature>
<dbReference type="SUPFAM" id="SSF55874">
    <property type="entry name" value="ATPase domain of HSP90 chaperone/DNA topoisomerase II/histidine kinase"/>
    <property type="match status" value="1"/>
</dbReference>
<dbReference type="InterPro" id="IPR003594">
    <property type="entry name" value="HATPase_dom"/>
</dbReference>
<keyword evidence="5" id="KW-0597">Phosphoprotein</keyword>
<dbReference type="PANTHER" id="PTHR45528:SF1">
    <property type="entry name" value="SENSOR HISTIDINE KINASE CPXA"/>
    <property type="match status" value="1"/>
</dbReference>
<keyword evidence="9 15" id="KW-0418">Kinase</keyword>
<keyword evidence="8" id="KW-0547">Nucleotide-binding</keyword>
<evidence type="ECO:0000256" key="3">
    <source>
        <dbReference type="ARBA" id="ARBA00012438"/>
    </source>
</evidence>
<dbReference type="RefSeq" id="WP_221860690.1">
    <property type="nucleotide sequence ID" value="NZ_JAIKTU010000005.1"/>
</dbReference>
<keyword evidence="7" id="KW-0812">Transmembrane</keyword>
<evidence type="ECO:0000256" key="11">
    <source>
        <dbReference type="ARBA" id="ARBA00022989"/>
    </source>
</evidence>
<dbReference type="InterPro" id="IPR003661">
    <property type="entry name" value="HisK_dim/P_dom"/>
</dbReference>
<dbReference type="SMART" id="SM00388">
    <property type="entry name" value="HisKA"/>
    <property type="match status" value="1"/>
</dbReference>
<dbReference type="EMBL" id="JAIKTU010000005">
    <property type="protein sequence ID" value="MBY0755423.1"/>
    <property type="molecule type" value="Genomic_DNA"/>
</dbReference>
<dbReference type="Pfam" id="PF02518">
    <property type="entry name" value="HATPase_c"/>
    <property type="match status" value="1"/>
</dbReference>
<dbReference type="InterPro" id="IPR005467">
    <property type="entry name" value="His_kinase_dom"/>
</dbReference>
<protein>
    <recommendedName>
        <fullName evidence="3">histidine kinase</fullName>
        <ecNumber evidence="3">2.7.13.3</ecNumber>
    </recommendedName>
</protein>
<evidence type="ECO:0000256" key="1">
    <source>
        <dbReference type="ARBA" id="ARBA00000085"/>
    </source>
</evidence>
<dbReference type="CDD" id="cd00075">
    <property type="entry name" value="HATPase"/>
    <property type="match status" value="1"/>
</dbReference>
<dbReference type="SUPFAM" id="SSF47384">
    <property type="entry name" value="Homodimeric domain of signal transducing histidine kinase"/>
    <property type="match status" value="1"/>
</dbReference>
<keyword evidence="6" id="KW-0808">Transferase</keyword>
<dbReference type="InterPro" id="IPR036890">
    <property type="entry name" value="HATPase_C_sf"/>
</dbReference>
<evidence type="ECO:0000256" key="8">
    <source>
        <dbReference type="ARBA" id="ARBA00022741"/>
    </source>
</evidence>
<evidence type="ECO:0000256" key="7">
    <source>
        <dbReference type="ARBA" id="ARBA00022692"/>
    </source>
</evidence>
<evidence type="ECO:0000313" key="16">
    <source>
        <dbReference type="Proteomes" id="UP001299068"/>
    </source>
</evidence>
<evidence type="ECO:0000256" key="6">
    <source>
        <dbReference type="ARBA" id="ARBA00022679"/>
    </source>
</evidence>
<evidence type="ECO:0000256" key="12">
    <source>
        <dbReference type="ARBA" id="ARBA00023012"/>
    </source>
</evidence>
<dbReference type="CDD" id="cd00082">
    <property type="entry name" value="HisKA"/>
    <property type="match status" value="1"/>
</dbReference>
<evidence type="ECO:0000313" key="15">
    <source>
        <dbReference type="EMBL" id="MBY0755423.1"/>
    </source>
</evidence>
<dbReference type="Pfam" id="PF00512">
    <property type="entry name" value="HisKA"/>
    <property type="match status" value="1"/>
</dbReference>
<proteinExistence type="predicted"/>
<dbReference type="EC" id="2.7.13.3" evidence="3"/>
<dbReference type="Proteomes" id="UP001299068">
    <property type="component" value="Unassembled WGS sequence"/>
</dbReference>
<evidence type="ECO:0000256" key="13">
    <source>
        <dbReference type="ARBA" id="ARBA00023136"/>
    </source>
</evidence>
<evidence type="ECO:0000256" key="2">
    <source>
        <dbReference type="ARBA" id="ARBA00004651"/>
    </source>
</evidence>
<dbReference type="PANTHER" id="PTHR45528">
    <property type="entry name" value="SENSOR HISTIDINE KINASE CPXA"/>
    <property type="match status" value="1"/>
</dbReference>
<organism evidence="15 16">
    <name type="scientific">Clostridium sardiniense</name>
    <name type="common">Clostridium absonum</name>
    <dbReference type="NCBI Taxonomy" id="29369"/>
    <lineage>
        <taxon>Bacteria</taxon>
        <taxon>Bacillati</taxon>
        <taxon>Bacillota</taxon>
        <taxon>Clostridia</taxon>
        <taxon>Eubacteriales</taxon>
        <taxon>Clostridiaceae</taxon>
        <taxon>Clostridium</taxon>
    </lineage>
</organism>
<gene>
    <name evidence="15" type="ORF">K5V21_08130</name>
</gene>
<reference evidence="15 16" key="1">
    <citation type="journal article" date="2021" name="Cell Host Microbe">
        <title>in vivo commensal control of Clostridioides difficile virulence.</title>
        <authorList>
            <person name="Girinathan B.P."/>
            <person name="Dibenedetto N."/>
            <person name="Worley J.N."/>
            <person name="Peltier J."/>
            <person name="Arrieta-Ortiz M.L."/>
            <person name="Rupa Christinal Immanuel S."/>
            <person name="Lavin R."/>
            <person name="Delaney M.L."/>
            <person name="Cummins C."/>
            <person name="Hoffmann M."/>
            <person name="Luo Y."/>
            <person name="Gonzalez-Escalona N."/>
            <person name="Allard M."/>
            <person name="Onderdonk A.B."/>
            <person name="Gerber G.K."/>
            <person name="Sonenshein A.L."/>
            <person name="Baliga N."/>
            <person name="Dupuy B."/>
            <person name="Bry L."/>
        </authorList>
    </citation>
    <scope>NUCLEOTIDE SEQUENCE [LARGE SCALE GENOMIC DNA]</scope>
    <source>
        <strain evidence="15 16">DSM 599</strain>
    </source>
</reference>
<accession>A0ABS7KX73</accession>
<comment type="caution">
    <text evidence="15">The sequence shown here is derived from an EMBL/GenBank/DDBJ whole genome shotgun (WGS) entry which is preliminary data.</text>
</comment>
<dbReference type="InterPro" id="IPR036097">
    <property type="entry name" value="HisK_dim/P_sf"/>
</dbReference>
<keyword evidence="16" id="KW-1185">Reference proteome</keyword>
<evidence type="ECO:0000256" key="10">
    <source>
        <dbReference type="ARBA" id="ARBA00022840"/>
    </source>
</evidence>
<keyword evidence="10" id="KW-0067">ATP-binding</keyword>
<dbReference type="SMART" id="SM00387">
    <property type="entry name" value="HATPase_c"/>
    <property type="match status" value="1"/>
</dbReference>
<keyword evidence="11" id="KW-1133">Transmembrane helix</keyword>
<name>A0ABS7KX73_CLOSR</name>
<dbReference type="PROSITE" id="PS50109">
    <property type="entry name" value="HIS_KIN"/>
    <property type="match status" value="1"/>
</dbReference>
<keyword evidence="13" id="KW-0472">Membrane</keyword>
<comment type="catalytic activity">
    <reaction evidence="1">
        <text>ATP + protein L-histidine = ADP + protein N-phospho-L-histidine.</text>
        <dbReference type="EC" id="2.7.13.3"/>
    </reaction>
</comment>
<dbReference type="Gene3D" id="3.30.565.10">
    <property type="entry name" value="Histidine kinase-like ATPase, C-terminal domain"/>
    <property type="match status" value="1"/>
</dbReference>
<evidence type="ECO:0000259" key="14">
    <source>
        <dbReference type="PROSITE" id="PS50109"/>
    </source>
</evidence>
<evidence type="ECO:0000256" key="9">
    <source>
        <dbReference type="ARBA" id="ARBA00022777"/>
    </source>
</evidence>
<keyword evidence="4" id="KW-1003">Cell membrane</keyword>
<evidence type="ECO:0000256" key="5">
    <source>
        <dbReference type="ARBA" id="ARBA00022553"/>
    </source>
</evidence>
<dbReference type="InterPro" id="IPR050398">
    <property type="entry name" value="HssS/ArlS-like"/>
</dbReference>
<sequence>MEFFNNATHELKTPLTAIKGYTQLLHEEEFEDKDIVRMLNNIEDETVRMNNLIQNILTLSKSEMILNKEKKEINLRNEIEDILNLFDVIIRENGYKINLKLENINIFGIKEDIRTLISNLIDNAIKYSEANEINISLTDNKELIISNKCKNIEDNIKNRLLDPFIKGNTKQHANGTGLGLYLCKKISEKNNFKLTYRINEDKIIFIIKF</sequence>
<dbReference type="Gene3D" id="1.10.287.130">
    <property type="match status" value="1"/>
</dbReference>
<dbReference type="GO" id="GO:0016301">
    <property type="term" value="F:kinase activity"/>
    <property type="evidence" value="ECO:0007669"/>
    <property type="project" value="UniProtKB-KW"/>
</dbReference>
<evidence type="ECO:0000256" key="4">
    <source>
        <dbReference type="ARBA" id="ARBA00022475"/>
    </source>
</evidence>
<comment type="subcellular location">
    <subcellularLocation>
        <location evidence="2">Cell membrane</location>
        <topology evidence="2">Multi-pass membrane protein</topology>
    </subcellularLocation>
</comment>